<accession>A0AAN7YPU3</accession>
<name>A0AAN7YPU3_9MYCE</name>
<gene>
    <name evidence="1" type="ORF">RB653_009092</name>
</gene>
<sequence>MYEKGYINQILFIYQKKKKKKKKKKYILKNLVFKENIKGSHQNVASQLINFESNKYCSNIISESTYLQVGVPTVTFTFTKPGYNKN</sequence>
<proteinExistence type="predicted"/>
<evidence type="ECO:0000313" key="2">
    <source>
        <dbReference type="Proteomes" id="UP001344447"/>
    </source>
</evidence>
<reference evidence="1 2" key="1">
    <citation type="submission" date="2023-11" db="EMBL/GenBank/DDBJ databases">
        <title>Dfirmibasis_genome.</title>
        <authorList>
            <person name="Edelbroek B."/>
            <person name="Kjellin J."/>
            <person name="Jerlstrom-Hultqvist J."/>
            <person name="Soderbom F."/>
        </authorList>
    </citation>
    <scope>NUCLEOTIDE SEQUENCE [LARGE SCALE GENOMIC DNA]</scope>
    <source>
        <strain evidence="1 2">TNS-C-14</strain>
    </source>
</reference>
<dbReference type="AlphaFoldDB" id="A0AAN7YPU3"/>
<organism evidence="1 2">
    <name type="scientific">Dictyostelium firmibasis</name>
    <dbReference type="NCBI Taxonomy" id="79012"/>
    <lineage>
        <taxon>Eukaryota</taxon>
        <taxon>Amoebozoa</taxon>
        <taxon>Evosea</taxon>
        <taxon>Eumycetozoa</taxon>
        <taxon>Dictyostelia</taxon>
        <taxon>Dictyosteliales</taxon>
        <taxon>Dictyosteliaceae</taxon>
        <taxon>Dictyostelium</taxon>
    </lineage>
</organism>
<comment type="caution">
    <text evidence="1">The sequence shown here is derived from an EMBL/GenBank/DDBJ whole genome shotgun (WGS) entry which is preliminary data.</text>
</comment>
<evidence type="ECO:0000313" key="1">
    <source>
        <dbReference type="EMBL" id="KAK5579409.1"/>
    </source>
</evidence>
<dbReference type="EMBL" id="JAVFKY010000003">
    <property type="protein sequence ID" value="KAK5579409.1"/>
    <property type="molecule type" value="Genomic_DNA"/>
</dbReference>
<keyword evidence="2" id="KW-1185">Reference proteome</keyword>
<protein>
    <submittedName>
        <fullName evidence="1">Uncharacterized protein</fullName>
    </submittedName>
</protein>
<dbReference type="Proteomes" id="UP001344447">
    <property type="component" value="Unassembled WGS sequence"/>
</dbReference>